<keyword evidence="3" id="KW-0677">Repeat</keyword>
<evidence type="ECO:0000256" key="1">
    <source>
        <dbReference type="ARBA" id="ARBA00004126"/>
    </source>
</evidence>
<keyword evidence="5" id="KW-0539">Nucleus</keyword>
<reference evidence="7 8" key="1">
    <citation type="submission" date="2021-07" db="EMBL/GenBank/DDBJ databases">
        <authorList>
            <person name="Palmer J.M."/>
        </authorList>
    </citation>
    <scope>NUCLEOTIDE SEQUENCE [LARGE SCALE GENOMIC DNA]</scope>
    <source>
        <strain evidence="7 8">AT_MEX2019</strain>
        <tissue evidence="7">Muscle</tissue>
    </source>
</reference>
<keyword evidence="2" id="KW-0597">Phosphoprotein</keyword>
<keyword evidence="4" id="KW-0472">Membrane</keyword>
<evidence type="ECO:0000256" key="4">
    <source>
        <dbReference type="ARBA" id="ARBA00023136"/>
    </source>
</evidence>
<evidence type="ECO:0000313" key="7">
    <source>
        <dbReference type="EMBL" id="MED6234918.1"/>
    </source>
</evidence>
<keyword evidence="6" id="KW-0175">Coiled coil</keyword>
<feature type="coiled-coil region" evidence="6">
    <location>
        <begin position="906"/>
        <end position="943"/>
    </location>
</feature>
<dbReference type="Gene3D" id="1.20.58.60">
    <property type="match status" value="7"/>
</dbReference>
<comment type="subcellular location">
    <subcellularLocation>
        <location evidence="1">Nucleus membrane</location>
    </subcellularLocation>
</comment>
<proteinExistence type="predicted"/>
<feature type="coiled-coil region" evidence="6">
    <location>
        <begin position="151"/>
        <end position="185"/>
    </location>
</feature>
<dbReference type="Proteomes" id="UP001345963">
    <property type="component" value="Unassembled WGS sequence"/>
</dbReference>
<evidence type="ECO:0000256" key="2">
    <source>
        <dbReference type="ARBA" id="ARBA00022553"/>
    </source>
</evidence>
<keyword evidence="8" id="KW-1185">Reference proteome</keyword>
<dbReference type="CDD" id="cd00176">
    <property type="entry name" value="SPEC"/>
    <property type="match status" value="5"/>
</dbReference>
<gene>
    <name evidence="7" type="primary">SYNE1_3</name>
    <name evidence="7" type="ORF">ATANTOWER_008126</name>
</gene>
<dbReference type="PANTHER" id="PTHR14514">
    <property type="entry name" value="PKA ANCHORING PROTEIN"/>
    <property type="match status" value="1"/>
</dbReference>
<protein>
    <submittedName>
        <fullName evidence="7">Nesprin-1</fullName>
    </submittedName>
</protein>
<comment type="caution">
    <text evidence="7">The sequence shown here is derived from an EMBL/GenBank/DDBJ whole genome shotgun (WGS) entry which is preliminary data.</text>
</comment>
<dbReference type="EMBL" id="JAHUTI010010032">
    <property type="protein sequence ID" value="MED6234918.1"/>
    <property type="molecule type" value="Genomic_DNA"/>
</dbReference>
<dbReference type="InterPro" id="IPR002017">
    <property type="entry name" value="Spectrin_repeat"/>
</dbReference>
<sequence length="1087" mass="126523">MEKLASRHAITELMSWITLMETIIEEDQDKIMGAVGSDMVQNFLQKYKGFSIDLTCKQLTVDFVNQSVLQISSQDVEGKRSDKTDFAEKLGAMNRRWQILQGLIAEKIQILEGLLERWLEHENGVQALRTWITLQEEKLKKKHRIEDVASVQNALKDCQEWEQLVKEKEKDLEKAEERGHALIQDKKGDACYVVKETLKGLNQSWAHLDQTISQIKVNLRTVLEQWILYRRASEEINGYLMEGRYSVSRLHLLNGSLEAVQQQVESLESLQEEMDKQESSLRKFGSITHQLLTESHPSVAERLTRALQDVNARWNHLLEQISEQLRSSKSLLGLWQHYRSLYSQCVKEVQKQEERADRLLRSATDREITEEESRTWIKDCNDCLNDQDSVQQSLQQLQALEEQLKSQVDASFSASLKSDHLQLSHRLVALEHTLHRQQEVLQCESQACEGFREQLDALICKAKEAEEVLKESDPVGSPDLTVVQTCIEKLKVHLLKLSSLSPDLERINELVYRLPVSDRDVKRLQNLNRAWAAHSAHLTERFSKLQSVLLQQQSFLQKCEAWMDFLSQTEQKLAAEISGNYQSLLEQQRDHELFQAEMFSRQQILYSIISDGHRLLDLGQVDDSNDFSVKLALLSNQWQCVVRRAQQRRGIIDGLVRQWLNYQEMSEKLRRWLQELTRDPDVHQPGEPVALQEARSLLGQIQLRERVLQRQQGVYILTVEAGRSLLLTADARAESTLQTELMEIQDRWRHAHHHLDQQKRELHGLLKNWERCEKGIDVSLEKLRGFKRKLSVPLPEHHEELHSEQIRCKELESSVEGWTDDLTSLFLLRDSLEGLVSADDVTVLQERLQLLQRQWEEVCHQLSLRRQQVSEKLNEWAIFNEKNKELCEWLTQMESKVSQNGDISIEEMIEKLRKDYQEEISVAQENKQQLQTMGERLARASQDSKAAEIQHKLTKVSERWQHLLDLIAARVKKLRETLVAVQQLDKNMSSLRSWLSNIETELSRPIVYETCNKLEIQRKLNQQQDLQRDIEKHSTGVASVLNLCEVLLHDCDACSTETECDSIQQATRGLDRRWRNICAMSMERRLK</sequence>
<evidence type="ECO:0000256" key="3">
    <source>
        <dbReference type="ARBA" id="ARBA00022737"/>
    </source>
</evidence>
<dbReference type="SMART" id="SM00150">
    <property type="entry name" value="SPEC"/>
    <property type="match status" value="9"/>
</dbReference>
<name>A0ABU7AAA5_9TELE</name>
<feature type="coiled-coil region" evidence="6">
    <location>
        <begin position="346"/>
        <end position="410"/>
    </location>
</feature>
<dbReference type="InterPro" id="IPR018159">
    <property type="entry name" value="Spectrin/alpha-actinin"/>
</dbReference>
<evidence type="ECO:0000256" key="6">
    <source>
        <dbReference type="SAM" id="Coils"/>
    </source>
</evidence>
<accession>A0ABU7AAA5</accession>
<evidence type="ECO:0000256" key="5">
    <source>
        <dbReference type="ARBA" id="ARBA00023242"/>
    </source>
</evidence>
<organism evidence="7 8">
    <name type="scientific">Ataeniobius toweri</name>
    <dbReference type="NCBI Taxonomy" id="208326"/>
    <lineage>
        <taxon>Eukaryota</taxon>
        <taxon>Metazoa</taxon>
        <taxon>Chordata</taxon>
        <taxon>Craniata</taxon>
        <taxon>Vertebrata</taxon>
        <taxon>Euteleostomi</taxon>
        <taxon>Actinopterygii</taxon>
        <taxon>Neopterygii</taxon>
        <taxon>Teleostei</taxon>
        <taxon>Neoteleostei</taxon>
        <taxon>Acanthomorphata</taxon>
        <taxon>Ovalentaria</taxon>
        <taxon>Atherinomorphae</taxon>
        <taxon>Cyprinodontiformes</taxon>
        <taxon>Goodeidae</taxon>
        <taxon>Ataeniobius</taxon>
    </lineage>
</organism>
<dbReference type="PANTHER" id="PTHR14514:SF3">
    <property type="entry name" value="NESPRIN-1"/>
    <property type="match status" value="1"/>
</dbReference>
<evidence type="ECO:0000313" key="8">
    <source>
        <dbReference type="Proteomes" id="UP001345963"/>
    </source>
</evidence>
<dbReference type="SUPFAM" id="SSF46966">
    <property type="entry name" value="Spectrin repeat"/>
    <property type="match status" value="7"/>
</dbReference>
<dbReference type="Pfam" id="PF00435">
    <property type="entry name" value="Spectrin"/>
    <property type="match status" value="5"/>
</dbReference>
<feature type="coiled-coil region" evidence="6">
    <location>
        <begin position="250"/>
        <end position="280"/>
    </location>
</feature>